<comment type="caution">
    <text evidence="3">The sequence shown here is derived from an EMBL/GenBank/DDBJ whole genome shotgun (WGS) entry which is preliminary data.</text>
</comment>
<sequence length="248" mass="28052">MIYQGYVGRAYDLQFSELTPQPPPTIVDRPPQAEDYTELKTSQLSYSSTVVLSHLQGNIPRSTQPTSDDEDTQNSPISFLADPAEDEPESQTQTLVLPQNTRDEAMPPQTFAVPQKRIAKVNNASSIQKLMKLEEEKLKIFKERNLASRSSEDPDYHFLMSLLLYLRKVPEERKMFVRTKLQQVFCEEEERCRAQNTPQPIHHGARTFSSYTSSASDSWASGSQVGTPLSVPEHEDLASYFSAVTPDH</sequence>
<dbReference type="PROSITE" id="PS51031">
    <property type="entry name" value="BESS"/>
    <property type="match status" value="1"/>
</dbReference>
<evidence type="ECO:0000313" key="4">
    <source>
        <dbReference type="Proteomes" id="UP000466442"/>
    </source>
</evidence>
<evidence type="ECO:0000256" key="2">
    <source>
        <dbReference type="SAM" id="MobiDB-lite"/>
    </source>
</evidence>
<dbReference type="EMBL" id="WIXP02000016">
    <property type="protein sequence ID" value="KAF6198008.1"/>
    <property type="molecule type" value="Genomic_DNA"/>
</dbReference>
<keyword evidence="4" id="KW-1185">Reference proteome</keyword>
<evidence type="ECO:0000256" key="1">
    <source>
        <dbReference type="PROSITE-ProRule" id="PRU00371"/>
    </source>
</evidence>
<accession>A0A6A4JME2</accession>
<dbReference type="Proteomes" id="UP000466442">
    <property type="component" value="Linkage Group LG16"/>
</dbReference>
<evidence type="ECO:0000313" key="3">
    <source>
        <dbReference type="EMBL" id="KAF6198008.1"/>
    </source>
</evidence>
<feature type="compositionally biased region" description="Polar residues" evidence="2">
    <location>
        <begin position="57"/>
        <end position="66"/>
    </location>
</feature>
<dbReference type="InterPro" id="IPR004210">
    <property type="entry name" value="BESS_motif"/>
</dbReference>
<proteinExistence type="predicted"/>
<dbReference type="OrthoDB" id="6614169at2759"/>
<name>A0A6A4JME2_APOLU</name>
<dbReference type="AlphaFoldDB" id="A0A6A4JME2"/>
<keyword evidence="1" id="KW-0539">Nucleus</keyword>
<protein>
    <submittedName>
        <fullName evidence="3">Uncharacterized protein</fullName>
    </submittedName>
</protein>
<comment type="subcellular location">
    <subcellularLocation>
        <location evidence="1">Nucleus</location>
    </subcellularLocation>
</comment>
<reference evidence="3" key="1">
    <citation type="journal article" date="2021" name="Mol. Ecol. Resour.">
        <title>Apolygus lucorum genome provides insights into omnivorousness and mesophyll feeding.</title>
        <authorList>
            <person name="Liu Y."/>
            <person name="Liu H."/>
            <person name="Wang H."/>
            <person name="Huang T."/>
            <person name="Liu B."/>
            <person name="Yang B."/>
            <person name="Yin L."/>
            <person name="Li B."/>
            <person name="Zhang Y."/>
            <person name="Zhang S."/>
            <person name="Jiang F."/>
            <person name="Zhang X."/>
            <person name="Ren Y."/>
            <person name="Wang B."/>
            <person name="Wang S."/>
            <person name="Lu Y."/>
            <person name="Wu K."/>
            <person name="Fan W."/>
            <person name="Wang G."/>
        </authorList>
    </citation>
    <scope>NUCLEOTIDE SEQUENCE</scope>
    <source>
        <strain evidence="3">12Hb</strain>
    </source>
</reference>
<feature type="region of interest" description="Disordered" evidence="2">
    <location>
        <begin position="57"/>
        <end position="93"/>
    </location>
</feature>
<organism evidence="3 4">
    <name type="scientific">Apolygus lucorum</name>
    <name type="common">Small green plant bug</name>
    <name type="synonym">Lygocoris lucorum</name>
    <dbReference type="NCBI Taxonomy" id="248454"/>
    <lineage>
        <taxon>Eukaryota</taxon>
        <taxon>Metazoa</taxon>
        <taxon>Ecdysozoa</taxon>
        <taxon>Arthropoda</taxon>
        <taxon>Hexapoda</taxon>
        <taxon>Insecta</taxon>
        <taxon>Pterygota</taxon>
        <taxon>Neoptera</taxon>
        <taxon>Paraneoptera</taxon>
        <taxon>Hemiptera</taxon>
        <taxon>Heteroptera</taxon>
        <taxon>Panheteroptera</taxon>
        <taxon>Cimicomorpha</taxon>
        <taxon>Miridae</taxon>
        <taxon>Mirini</taxon>
        <taxon>Apolygus</taxon>
    </lineage>
</organism>
<dbReference type="GO" id="GO:0003677">
    <property type="term" value="F:DNA binding"/>
    <property type="evidence" value="ECO:0007669"/>
    <property type="project" value="InterPro"/>
</dbReference>
<dbReference type="Pfam" id="PF02944">
    <property type="entry name" value="BESS"/>
    <property type="match status" value="1"/>
</dbReference>
<gene>
    <name evidence="3" type="ORF">GE061_007753</name>
</gene>
<dbReference type="GO" id="GO:0005634">
    <property type="term" value="C:nucleus"/>
    <property type="evidence" value="ECO:0007669"/>
    <property type="project" value="UniProtKB-SubCell"/>
</dbReference>